<gene>
    <name evidence="2" type="ORF">M5K25_007749</name>
</gene>
<dbReference type="Proteomes" id="UP001552299">
    <property type="component" value="Unassembled WGS sequence"/>
</dbReference>
<evidence type="ECO:0000313" key="2">
    <source>
        <dbReference type="EMBL" id="KAL0923683.1"/>
    </source>
</evidence>
<organism evidence="2 3">
    <name type="scientific">Dendrobium thyrsiflorum</name>
    <name type="common">Pinecone-like raceme dendrobium</name>
    <name type="synonym">Orchid</name>
    <dbReference type="NCBI Taxonomy" id="117978"/>
    <lineage>
        <taxon>Eukaryota</taxon>
        <taxon>Viridiplantae</taxon>
        <taxon>Streptophyta</taxon>
        <taxon>Embryophyta</taxon>
        <taxon>Tracheophyta</taxon>
        <taxon>Spermatophyta</taxon>
        <taxon>Magnoliopsida</taxon>
        <taxon>Liliopsida</taxon>
        <taxon>Asparagales</taxon>
        <taxon>Orchidaceae</taxon>
        <taxon>Epidendroideae</taxon>
        <taxon>Malaxideae</taxon>
        <taxon>Dendrobiinae</taxon>
        <taxon>Dendrobium</taxon>
    </lineage>
</organism>
<sequence>MADPELDHGFVFDPQGRVDILQSLFFDIDFDIDPSVEDYINRILFTLSNVIDEHQLSVQWQILQHTPVISSPTNSSLSNTTSALLTSVT</sequence>
<dbReference type="AlphaFoldDB" id="A0ABD0VMA8"/>
<proteinExistence type="predicted"/>
<keyword evidence="3" id="KW-1185">Reference proteome</keyword>
<evidence type="ECO:0000313" key="3">
    <source>
        <dbReference type="Proteomes" id="UP001552299"/>
    </source>
</evidence>
<feature type="region of interest" description="Disordered" evidence="1">
    <location>
        <begin position="70"/>
        <end position="89"/>
    </location>
</feature>
<protein>
    <submittedName>
        <fullName evidence="2">Uncharacterized protein</fullName>
    </submittedName>
</protein>
<evidence type="ECO:0000256" key="1">
    <source>
        <dbReference type="SAM" id="MobiDB-lite"/>
    </source>
</evidence>
<dbReference type="EMBL" id="JANQDX010000006">
    <property type="protein sequence ID" value="KAL0923683.1"/>
    <property type="molecule type" value="Genomic_DNA"/>
</dbReference>
<accession>A0ABD0VMA8</accession>
<reference evidence="2 3" key="1">
    <citation type="journal article" date="2024" name="Plant Biotechnol. J.">
        <title>Dendrobium thyrsiflorum genome and its molecular insights into genes involved in important horticultural traits.</title>
        <authorList>
            <person name="Chen B."/>
            <person name="Wang J.Y."/>
            <person name="Zheng P.J."/>
            <person name="Li K.L."/>
            <person name="Liang Y.M."/>
            <person name="Chen X.F."/>
            <person name="Zhang C."/>
            <person name="Zhao X."/>
            <person name="He X."/>
            <person name="Zhang G.Q."/>
            <person name="Liu Z.J."/>
            <person name="Xu Q."/>
        </authorList>
    </citation>
    <scope>NUCLEOTIDE SEQUENCE [LARGE SCALE GENOMIC DNA]</scope>
    <source>
        <strain evidence="2">GZMU011</strain>
    </source>
</reference>
<name>A0ABD0VMA8_DENTH</name>
<comment type="caution">
    <text evidence="2">The sequence shown here is derived from an EMBL/GenBank/DDBJ whole genome shotgun (WGS) entry which is preliminary data.</text>
</comment>